<keyword evidence="3" id="KW-1185">Reference proteome</keyword>
<evidence type="ECO:0000313" key="3">
    <source>
        <dbReference type="Proteomes" id="UP000735302"/>
    </source>
</evidence>
<feature type="compositionally biased region" description="Acidic residues" evidence="1">
    <location>
        <begin position="76"/>
        <end position="85"/>
    </location>
</feature>
<proteinExistence type="predicted"/>
<dbReference type="EMBL" id="BLXT01003611">
    <property type="protein sequence ID" value="GFO02576.1"/>
    <property type="molecule type" value="Genomic_DNA"/>
</dbReference>
<evidence type="ECO:0000313" key="2">
    <source>
        <dbReference type="EMBL" id="GFO02576.1"/>
    </source>
</evidence>
<accession>A0AAV3ZUB9</accession>
<evidence type="ECO:0000256" key="1">
    <source>
        <dbReference type="SAM" id="MobiDB-lite"/>
    </source>
</evidence>
<reference evidence="2 3" key="1">
    <citation type="journal article" date="2021" name="Elife">
        <title>Chloroplast acquisition without the gene transfer in kleptoplastic sea slugs, Plakobranchus ocellatus.</title>
        <authorList>
            <person name="Maeda T."/>
            <person name="Takahashi S."/>
            <person name="Yoshida T."/>
            <person name="Shimamura S."/>
            <person name="Takaki Y."/>
            <person name="Nagai Y."/>
            <person name="Toyoda A."/>
            <person name="Suzuki Y."/>
            <person name="Arimoto A."/>
            <person name="Ishii H."/>
            <person name="Satoh N."/>
            <person name="Nishiyama T."/>
            <person name="Hasebe M."/>
            <person name="Maruyama T."/>
            <person name="Minagawa J."/>
            <person name="Obokata J."/>
            <person name="Shigenobu S."/>
        </authorList>
    </citation>
    <scope>NUCLEOTIDE SEQUENCE [LARGE SCALE GENOMIC DNA]</scope>
</reference>
<feature type="region of interest" description="Disordered" evidence="1">
    <location>
        <begin position="50"/>
        <end position="85"/>
    </location>
</feature>
<dbReference type="AlphaFoldDB" id="A0AAV3ZUB9"/>
<protein>
    <submittedName>
        <fullName evidence="2">Uncharacterized protein</fullName>
    </submittedName>
</protein>
<feature type="compositionally biased region" description="Polar residues" evidence="1">
    <location>
        <begin position="55"/>
        <end position="65"/>
    </location>
</feature>
<gene>
    <name evidence="2" type="ORF">PoB_002908100</name>
</gene>
<sequence>MRAEAVVIDTSGWSMIIPCLSRYKSPQKGDLRLPGPPSGHDVCEGIQKYLRRSQGDSLSTVSPSPQKKKRKKKEKEDEEEQEEEE</sequence>
<comment type="caution">
    <text evidence="2">The sequence shown here is derived from an EMBL/GenBank/DDBJ whole genome shotgun (WGS) entry which is preliminary data.</text>
</comment>
<name>A0AAV3ZUB9_9GAST</name>
<dbReference type="Proteomes" id="UP000735302">
    <property type="component" value="Unassembled WGS sequence"/>
</dbReference>
<organism evidence="2 3">
    <name type="scientific">Plakobranchus ocellatus</name>
    <dbReference type="NCBI Taxonomy" id="259542"/>
    <lineage>
        <taxon>Eukaryota</taxon>
        <taxon>Metazoa</taxon>
        <taxon>Spiralia</taxon>
        <taxon>Lophotrochozoa</taxon>
        <taxon>Mollusca</taxon>
        <taxon>Gastropoda</taxon>
        <taxon>Heterobranchia</taxon>
        <taxon>Euthyneura</taxon>
        <taxon>Panpulmonata</taxon>
        <taxon>Sacoglossa</taxon>
        <taxon>Placobranchoidea</taxon>
        <taxon>Plakobranchidae</taxon>
        <taxon>Plakobranchus</taxon>
    </lineage>
</organism>